<sequence>MSKASNQEVVRSLSDLFSSVPVVFILRPGALNAAQIRGIRRQLQSVGGFYRIAKNTLAKVALKDTSYESFLNVLKGPTALVYGEDILSILSVLSKAQKEFSGKLEILSCSMGSDNLDNVELESLARFSSVSHLRSELLARMSAVPSAFVRLLGVYSSSLS</sequence>
<evidence type="ECO:0000256" key="4">
    <source>
        <dbReference type="ARBA" id="ARBA00023274"/>
    </source>
</evidence>
<comment type="caution">
    <text evidence="7">The sequence shown here is derived from an EMBL/GenBank/DDBJ whole genome shotgun (WGS) entry which is preliminary data.</text>
</comment>
<evidence type="ECO:0000313" key="7">
    <source>
        <dbReference type="EMBL" id="MDZ5761829.1"/>
    </source>
</evidence>
<dbReference type="EMBL" id="JARGYT010000006">
    <property type="protein sequence ID" value="MDZ5761829.1"/>
    <property type="molecule type" value="Genomic_DNA"/>
</dbReference>
<organism evidence="7 8">
    <name type="scientific">Candidatus Cyrtobacter comes</name>
    <dbReference type="NCBI Taxonomy" id="675776"/>
    <lineage>
        <taxon>Bacteria</taxon>
        <taxon>Pseudomonadati</taxon>
        <taxon>Pseudomonadota</taxon>
        <taxon>Alphaproteobacteria</taxon>
        <taxon>Rickettsiales</taxon>
        <taxon>Candidatus Midichloriaceae</taxon>
        <taxon>Candidatus Cyrtobacter</taxon>
    </lineage>
</organism>
<gene>
    <name evidence="7" type="ORF">Cyrtocomes_00187</name>
</gene>
<evidence type="ECO:0000256" key="2">
    <source>
        <dbReference type="ARBA" id="ARBA00008889"/>
    </source>
</evidence>
<evidence type="ECO:0000256" key="5">
    <source>
        <dbReference type="ARBA" id="ARBA00035202"/>
    </source>
</evidence>
<dbReference type="InterPro" id="IPR001790">
    <property type="entry name" value="Ribosomal_uL10"/>
</dbReference>
<dbReference type="GO" id="GO:0005840">
    <property type="term" value="C:ribosome"/>
    <property type="evidence" value="ECO:0007669"/>
    <property type="project" value="UniProtKB-KW"/>
</dbReference>
<evidence type="ECO:0000256" key="6">
    <source>
        <dbReference type="ARBA" id="ARBA00035502"/>
    </source>
</evidence>
<dbReference type="Gene3D" id="3.30.70.1730">
    <property type="match status" value="1"/>
</dbReference>
<dbReference type="InterPro" id="IPR043141">
    <property type="entry name" value="Ribosomal_uL10-like_sf"/>
</dbReference>
<dbReference type="SUPFAM" id="SSF160369">
    <property type="entry name" value="Ribosomal protein L10-like"/>
    <property type="match status" value="1"/>
</dbReference>
<comment type="similarity">
    <text evidence="2">Belongs to the universal ribosomal protein uL10 family.</text>
</comment>
<keyword evidence="8" id="KW-1185">Reference proteome</keyword>
<dbReference type="Pfam" id="PF00466">
    <property type="entry name" value="Ribosomal_L10"/>
    <property type="match status" value="1"/>
</dbReference>
<dbReference type="CDD" id="cd05797">
    <property type="entry name" value="Ribosomal_L10"/>
    <property type="match status" value="1"/>
</dbReference>
<dbReference type="RefSeq" id="WP_322497336.1">
    <property type="nucleotide sequence ID" value="NZ_JARGYT010000006.1"/>
</dbReference>
<dbReference type="InterPro" id="IPR047865">
    <property type="entry name" value="Ribosomal_uL10_bac_type"/>
</dbReference>
<keyword evidence="3 7" id="KW-0689">Ribosomal protein</keyword>
<comment type="function">
    <text evidence="1">Forms part of the ribosomal stalk, playing a central role in the interaction of the ribosome with GTP-bound translation factors.</text>
</comment>
<dbReference type="PANTHER" id="PTHR11560">
    <property type="entry name" value="39S RIBOSOMAL PROTEIN L10, MITOCHONDRIAL"/>
    <property type="match status" value="1"/>
</dbReference>
<evidence type="ECO:0000313" key="8">
    <source>
        <dbReference type="Proteomes" id="UP001293791"/>
    </source>
</evidence>
<protein>
    <recommendedName>
        <fullName evidence="5">Large ribosomal subunit protein uL10</fullName>
    </recommendedName>
    <alternativeName>
        <fullName evidence="6">50S ribosomal protein L10</fullName>
    </alternativeName>
</protein>
<evidence type="ECO:0000256" key="1">
    <source>
        <dbReference type="ARBA" id="ARBA00002633"/>
    </source>
</evidence>
<accession>A0ABU5L7P2</accession>
<evidence type="ECO:0000256" key="3">
    <source>
        <dbReference type="ARBA" id="ARBA00022980"/>
    </source>
</evidence>
<proteinExistence type="inferred from homology"/>
<name>A0ABU5L7P2_9RICK</name>
<keyword evidence="4" id="KW-0687">Ribonucleoprotein</keyword>
<dbReference type="Proteomes" id="UP001293791">
    <property type="component" value="Unassembled WGS sequence"/>
</dbReference>
<reference evidence="7 8" key="1">
    <citation type="submission" date="2023-02" db="EMBL/GenBank/DDBJ databases">
        <title>Host association and intracellularity evolved multiple times independently in the Rickettsiales.</title>
        <authorList>
            <person name="Castelli M."/>
            <person name="Nardi T."/>
            <person name="Gammuto L."/>
            <person name="Bellinzona G."/>
            <person name="Sabaneyeva E."/>
            <person name="Potekhin A."/>
            <person name="Serra V."/>
            <person name="Petroni G."/>
            <person name="Sassera D."/>
        </authorList>
    </citation>
    <scope>NUCLEOTIDE SEQUENCE [LARGE SCALE GENOMIC DNA]</scope>
    <source>
        <strain evidence="7 8">BOD18</strain>
    </source>
</reference>
<dbReference type="NCBIfam" id="NF000955">
    <property type="entry name" value="PRK00099.1-1"/>
    <property type="match status" value="1"/>
</dbReference>